<dbReference type="InterPro" id="IPR005805">
    <property type="entry name" value="Rieske_Fe-S_prot_C"/>
</dbReference>
<evidence type="ECO:0000256" key="1">
    <source>
        <dbReference type="ARBA" id="ARBA00002444"/>
    </source>
</evidence>
<dbReference type="InterPro" id="IPR019546">
    <property type="entry name" value="TAT_signal_bac_arc"/>
</dbReference>
<dbReference type="GO" id="GO:0008121">
    <property type="term" value="F:quinol-cytochrome-c reductase activity"/>
    <property type="evidence" value="ECO:0007669"/>
    <property type="project" value="UniProtKB-EC"/>
</dbReference>
<comment type="subunit">
    <text evidence="4 21">The main subunits of complex b-c1 are: cytochrome b, cytochrome c1 and the Rieske protein.</text>
</comment>
<keyword evidence="7 20" id="KW-0813">Transport</keyword>
<evidence type="ECO:0000256" key="19">
    <source>
        <dbReference type="ARBA" id="ARBA00029351"/>
    </source>
</evidence>
<keyword evidence="11" id="KW-0479">Metal-binding</keyword>
<dbReference type="InterPro" id="IPR036922">
    <property type="entry name" value="Rieske_2Fe-2S_sf"/>
</dbReference>
<dbReference type="GO" id="GO:0051537">
    <property type="term" value="F:2 iron, 2 sulfur cluster binding"/>
    <property type="evidence" value="ECO:0007669"/>
    <property type="project" value="UniProtKB-KW"/>
</dbReference>
<evidence type="ECO:0000256" key="20">
    <source>
        <dbReference type="RuleBase" id="RU004494"/>
    </source>
</evidence>
<dbReference type="InterPro" id="IPR017941">
    <property type="entry name" value="Rieske_2Fe-2S"/>
</dbReference>
<proteinExistence type="inferred from homology"/>
<keyword evidence="17 20" id="KW-0472">Membrane</keyword>
<dbReference type="EMBL" id="LHUQ01000004">
    <property type="protein sequence ID" value="KON65363.1"/>
    <property type="molecule type" value="Genomic_DNA"/>
</dbReference>
<organism evidence="23 24">
    <name type="scientific">Komagataeibacter europaeus</name>
    <name type="common">Gluconacetobacter europaeus</name>
    <dbReference type="NCBI Taxonomy" id="33995"/>
    <lineage>
        <taxon>Bacteria</taxon>
        <taxon>Pseudomonadati</taxon>
        <taxon>Pseudomonadota</taxon>
        <taxon>Alphaproteobacteria</taxon>
        <taxon>Acetobacterales</taxon>
        <taxon>Acetobacteraceae</taxon>
        <taxon>Komagataeibacter</taxon>
    </lineage>
</organism>
<accession>A0A0M0EJC5</accession>
<dbReference type="InterPro" id="IPR006317">
    <property type="entry name" value="Ubiquinol_cyt_c_Rdtase_Fe-S-su"/>
</dbReference>
<evidence type="ECO:0000256" key="18">
    <source>
        <dbReference type="ARBA" id="ARBA00023157"/>
    </source>
</evidence>
<dbReference type="PROSITE" id="PS51296">
    <property type="entry name" value="RIESKE"/>
    <property type="match status" value="1"/>
</dbReference>
<evidence type="ECO:0000256" key="17">
    <source>
        <dbReference type="ARBA" id="ARBA00023136"/>
    </source>
</evidence>
<evidence type="ECO:0000256" key="9">
    <source>
        <dbReference type="ARBA" id="ARBA00022692"/>
    </source>
</evidence>
<dbReference type="NCBIfam" id="TIGR01416">
    <property type="entry name" value="Rieske_proteo"/>
    <property type="match status" value="1"/>
</dbReference>
<comment type="similarity">
    <text evidence="3">Belongs to the Rieske iron-sulfur protein family.</text>
</comment>
<dbReference type="NCBIfam" id="TIGR01409">
    <property type="entry name" value="TAT_signal_seq"/>
    <property type="match status" value="1"/>
</dbReference>
<evidence type="ECO:0000256" key="10">
    <source>
        <dbReference type="ARBA" id="ARBA00022714"/>
    </source>
</evidence>
<evidence type="ECO:0000256" key="11">
    <source>
        <dbReference type="ARBA" id="ARBA00022723"/>
    </source>
</evidence>
<dbReference type="EC" id="7.1.1.8" evidence="5 20"/>
<keyword evidence="23" id="KW-0560">Oxidoreductase</keyword>
<dbReference type="PRINTS" id="PR00162">
    <property type="entry name" value="RIESKE"/>
</dbReference>
<gene>
    <name evidence="23" type="primary">petA</name>
    <name evidence="23" type="ORF">KOEU_12030</name>
</gene>
<evidence type="ECO:0000256" key="7">
    <source>
        <dbReference type="ARBA" id="ARBA00022448"/>
    </source>
</evidence>
<name>A0A0M0EJC5_KOMEU</name>
<dbReference type="AlphaFoldDB" id="A0A0M0EJC5"/>
<dbReference type="Pfam" id="PF10399">
    <property type="entry name" value="UCR_Fe-S_N"/>
    <property type="match status" value="1"/>
</dbReference>
<evidence type="ECO:0000313" key="24">
    <source>
        <dbReference type="Proteomes" id="UP000037566"/>
    </source>
</evidence>
<keyword evidence="18" id="KW-1015">Disulfide bond</keyword>
<keyword evidence="12" id="KW-1278">Translocase</keyword>
<dbReference type="InterPro" id="IPR019470">
    <property type="entry name" value="Ubiq_cytC_Rdtase_Fe-S_su_TAT"/>
</dbReference>
<feature type="transmembrane region" description="Helical" evidence="20">
    <location>
        <begin position="31"/>
        <end position="52"/>
    </location>
</feature>
<evidence type="ECO:0000256" key="15">
    <source>
        <dbReference type="ARBA" id="ARBA00023004"/>
    </source>
</evidence>
<evidence type="ECO:0000256" key="5">
    <source>
        <dbReference type="ARBA" id="ARBA00012951"/>
    </source>
</evidence>
<comment type="cofactor">
    <cofactor evidence="20">
        <name>[2Fe-2S] cluster</name>
        <dbReference type="ChEBI" id="CHEBI:190135"/>
    </cofactor>
    <text evidence="20">Binds 1 [2Fe-2S] cluster per subunit.</text>
</comment>
<comment type="miscellaneous">
    <text evidence="20">The Rieske protein is a high potential 2Fe-2S protein.</text>
</comment>
<dbReference type="GO" id="GO:0046872">
    <property type="term" value="F:metal ion binding"/>
    <property type="evidence" value="ECO:0007669"/>
    <property type="project" value="UniProtKB-KW"/>
</dbReference>
<dbReference type="PANTHER" id="PTHR10134">
    <property type="entry name" value="CYTOCHROME B-C1 COMPLEX SUBUNIT RIESKE, MITOCHONDRIAL"/>
    <property type="match status" value="1"/>
</dbReference>
<evidence type="ECO:0000256" key="16">
    <source>
        <dbReference type="ARBA" id="ARBA00023014"/>
    </source>
</evidence>
<evidence type="ECO:0000256" key="8">
    <source>
        <dbReference type="ARBA" id="ARBA00022475"/>
    </source>
</evidence>
<comment type="subcellular location">
    <subcellularLocation>
        <location evidence="2">Cell membrane</location>
        <topology evidence="2">Single-pass membrane protein</topology>
    </subcellularLocation>
</comment>
<dbReference type="Pfam" id="PF00355">
    <property type="entry name" value="Rieske"/>
    <property type="match status" value="1"/>
</dbReference>
<sequence>MPFLLKRVRDKNTPMENASDTQSTPGGRRNFLGLVTAATAAAGAGACLWPFLQSLAPRDSAAAHLPVDVDISALPPGQQIVVTWQGKPVFITHRTPESLAALQDAALTGRLRDGQSNDRQQPPYARNWHRSLDPRYGVVVGICTHLGCVPAYKPLPEGQGGGNWPGGYACPCHGSKFDLAGRVFRGAPAPYNLPVPPYSMPSPTVIRLGENPAGQDFDFAGIQQL</sequence>
<dbReference type="Gene3D" id="1.20.5.510">
    <property type="entry name" value="Single helix bin"/>
    <property type="match status" value="1"/>
</dbReference>
<dbReference type="Proteomes" id="UP000037566">
    <property type="component" value="Unassembled WGS sequence"/>
</dbReference>
<keyword evidence="24" id="KW-1185">Reference proteome</keyword>
<dbReference type="PROSITE" id="PS51318">
    <property type="entry name" value="TAT"/>
    <property type="match status" value="1"/>
</dbReference>
<dbReference type="SUPFAM" id="SSF50022">
    <property type="entry name" value="ISP domain"/>
    <property type="match status" value="1"/>
</dbReference>
<evidence type="ECO:0000256" key="2">
    <source>
        <dbReference type="ARBA" id="ARBA00004162"/>
    </source>
</evidence>
<evidence type="ECO:0000259" key="22">
    <source>
        <dbReference type="PROSITE" id="PS51296"/>
    </source>
</evidence>
<keyword evidence="15" id="KW-0408">Iron</keyword>
<dbReference type="CDD" id="cd03470">
    <property type="entry name" value="Rieske_cytochrome_bc1"/>
    <property type="match status" value="1"/>
</dbReference>
<evidence type="ECO:0000256" key="21">
    <source>
        <dbReference type="RuleBase" id="RU004497"/>
    </source>
</evidence>
<comment type="catalytic activity">
    <reaction evidence="19 20">
        <text>a quinol + 2 Fe(III)-[cytochrome c](out) = a quinone + 2 Fe(II)-[cytochrome c](out) + 2 H(+)(out)</text>
        <dbReference type="Rhea" id="RHEA:11484"/>
        <dbReference type="Rhea" id="RHEA-COMP:10350"/>
        <dbReference type="Rhea" id="RHEA-COMP:14399"/>
        <dbReference type="ChEBI" id="CHEBI:15378"/>
        <dbReference type="ChEBI" id="CHEBI:24646"/>
        <dbReference type="ChEBI" id="CHEBI:29033"/>
        <dbReference type="ChEBI" id="CHEBI:29034"/>
        <dbReference type="ChEBI" id="CHEBI:132124"/>
        <dbReference type="EC" id="7.1.1.8"/>
    </reaction>
</comment>
<keyword evidence="10" id="KW-0001">2Fe-2S</keyword>
<evidence type="ECO:0000256" key="4">
    <source>
        <dbReference type="ARBA" id="ARBA00011649"/>
    </source>
</evidence>
<protein>
    <recommendedName>
        <fullName evidence="6 20">Ubiquinol-cytochrome c reductase iron-sulfur subunit</fullName>
        <ecNumber evidence="5 20">7.1.1.8</ecNumber>
    </recommendedName>
</protein>
<keyword evidence="16" id="KW-0411">Iron-sulfur</keyword>
<comment type="function">
    <text evidence="1">Component of the ubiquinol-cytochrome c reductase complex (complex III or cytochrome b-c1 complex), which is a respiratory chain that generates an electrochemical potential coupled to ATP synthesis.</text>
</comment>
<keyword evidence="13 20" id="KW-0249">Electron transport</keyword>
<evidence type="ECO:0000256" key="6">
    <source>
        <dbReference type="ARBA" id="ARBA00019816"/>
    </source>
</evidence>
<dbReference type="InterPro" id="IPR014349">
    <property type="entry name" value="Rieske_Fe-S_prot"/>
</dbReference>
<dbReference type="Gene3D" id="2.102.10.10">
    <property type="entry name" value="Rieske [2Fe-2S] iron-sulphur domain"/>
    <property type="match status" value="1"/>
</dbReference>
<keyword evidence="9 20" id="KW-0812">Transmembrane</keyword>
<keyword evidence="8" id="KW-1003">Cell membrane</keyword>
<evidence type="ECO:0000256" key="14">
    <source>
        <dbReference type="ARBA" id="ARBA00022989"/>
    </source>
</evidence>
<evidence type="ECO:0000256" key="13">
    <source>
        <dbReference type="ARBA" id="ARBA00022982"/>
    </source>
</evidence>
<comment type="caution">
    <text evidence="23">The sequence shown here is derived from an EMBL/GenBank/DDBJ whole genome shotgun (WGS) entry which is preliminary data.</text>
</comment>
<dbReference type="PATRIC" id="fig|33995.3.peg.1345"/>
<dbReference type="GO" id="GO:0016491">
    <property type="term" value="F:oxidoreductase activity"/>
    <property type="evidence" value="ECO:0007669"/>
    <property type="project" value="UniProtKB-KW"/>
</dbReference>
<dbReference type="STRING" id="33995.KOEU_12030"/>
<reference evidence="23" key="1">
    <citation type="submission" date="2015-08" db="EMBL/GenBank/DDBJ databases">
        <title>Draft genome sequence of Komagataeibacter europaeus CECT 8546 a cellulose producer strain from vinegar produced by the traditional method.</title>
        <authorList>
            <person name="Poehlein A."/>
            <person name="Valera M.J."/>
            <person name="Haack F.S."/>
            <person name="Mas A."/>
            <person name="Daniel R."/>
            <person name="Streit W.R."/>
            <person name="Mateo E."/>
        </authorList>
    </citation>
    <scope>NUCLEOTIDE SEQUENCE [LARGE SCALE GENOMIC DNA]</scope>
    <source>
        <strain evidence="23">CECT 8546</strain>
    </source>
</reference>
<evidence type="ECO:0000256" key="3">
    <source>
        <dbReference type="ARBA" id="ARBA00010651"/>
    </source>
</evidence>
<evidence type="ECO:0000256" key="12">
    <source>
        <dbReference type="ARBA" id="ARBA00022967"/>
    </source>
</evidence>
<evidence type="ECO:0000313" key="23">
    <source>
        <dbReference type="EMBL" id="KON65363.1"/>
    </source>
</evidence>
<dbReference type="GO" id="GO:0005886">
    <property type="term" value="C:plasma membrane"/>
    <property type="evidence" value="ECO:0007669"/>
    <property type="project" value="UniProtKB-SubCell"/>
</dbReference>
<dbReference type="InterPro" id="IPR006311">
    <property type="entry name" value="TAT_signal"/>
</dbReference>
<keyword evidence="14 20" id="KW-1133">Transmembrane helix</keyword>
<feature type="domain" description="Rieske" evidence="22">
    <location>
        <begin position="103"/>
        <end position="207"/>
    </location>
</feature>